<dbReference type="EMBL" id="KI925456">
    <property type="protein sequence ID" value="ETW84015.1"/>
    <property type="molecule type" value="Genomic_DNA"/>
</dbReference>
<dbReference type="RefSeq" id="XP_009543735.1">
    <property type="nucleotide sequence ID" value="XM_009545440.1"/>
</dbReference>
<feature type="compositionally biased region" description="Acidic residues" evidence="1">
    <location>
        <begin position="645"/>
        <end position="657"/>
    </location>
</feature>
<feature type="compositionally biased region" description="Polar residues" evidence="1">
    <location>
        <begin position="409"/>
        <end position="430"/>
    </location>
</feature>
<dbReference type="eggNOG" id="ENOG502SJE1">
    <property type="taxonomic scope" value="Eukaryota"/>
</dbReference>
<organism evidence="2 3">
    <name type="scientific">Heterobasidion irregulare (strain TC 32-1)</name>
    <dbReference type="NCBI Taxonomy" id="747525"/>
    <lineage>
        <taxon>Eukaryota</taxon>
        <taxon>Fungi</taxon>
        <taxon>Dikarya</taxon>
        <taxon>Basidiomycota</taxon>
        <taxon>Agaricomycotina</taxon>
        <taxon>Agaricomycetes</taxon>
        <taxon>Russulales</taxon>
        <taxon>Bondarzewiaceae</taxon>
        <taxon>Heterobasidion</taxon>
        <taxon>Heterobasidion annosum species complex</taxon>
    </lineage>
</organism>
<dbReference type="HOGENOM" id="CLU_016262_0_0_1"/>
<dbReference type="InParanoid" id="W4KFC7"/>
<feature type="compositionally biased region" description="Polar residues" evidence="1">
    <location>
        <begin position="230"/>
        <end position="250"/>
    </location>
</feature>
<feature type="region of interest" description="Disordered" evidence="1">
    <location>
        <begin position="291"/>
        <end position="354"/>
    </location>
</feature>
<feature type="compositionally biased region" description="Low complexity" evidence="1">
    <location>
        <begin position="300"/>
        <end position="310"/>
    </location>
</feature>
<gene>
    <name evidence="2" type="ORF">HETIRDRAFT_123713</name>
</gene>
<evidence type="ECO:0000256" key="1">
    <source>
        <dbReference type="SAM" id="MobiDB-lite"/>
    </source>
</evidence>
<feature type="region of interest" description="Disordered" evidence="1">
    <location>
        <begin position="555"/>
        <end position="576"/>
    </location>
</feature>
<feature type="region of interest" description="Disordered" evidence="1">
    <location>
        <begin position="626"/>
        <end position="670"/>
    </location>
</feature>
<dbReference type="Proteomes" id="UP000030671">
    <property type="component" value="Unassembled WGS sequence"/>
</dbReference>
<reference evidence="2 3" key="1">
    <citation type="journal article" date="2012" name="New Phytol.">
        <title>Insight into trade-off between wood decay and parasitism from the genome of a fungal forest pathogen.</title>
        <authorList>
            <person name="Olson A."/>
            <person name="Aerts A."/>
            <person name="Asiegbu F."/>
            <person name="Belbahri L."/>
            <person name="Bouzid O."/>
            <person name="Broberg A."/>
            <person name="Canback B."/>
            <person name="Coutinho P.M."/>
            <person name="Cullen D."/>
            <person name="Dalman K."/>
            <person name="Deflorio G."/>
            <person name="van Diepen L.T."/>
            <person name="Dunand C."/>
            <person name="Duplessis S."/>
            <person name="Durling M."/>
            <person name="Gonthier P."/>
            <person name="Grimwood J."/>
            <person name="Fossdal C.G."/>
            <person name="Hansson D."/>
            <person name="Henrissat B."/>
            <person name="Hietala A."/>
            <person name="Himmelstrand K."/>
            <person name="Hoffmeister D."/>
            <person name="Hogberg N."/>
            <person name="James T.Y."/>
            <person name="Karlsson M."/>
            <person name="Kohler A."/>
            <person name="Kues U."/>
            <person name="Lee Y.H."/>
            <person name="Lin Y.C."/>
            <person name="Lind M."/>
            <person name="Lindquist E."/>
            <person name="Lombard V."/>
            <person name="Lucas S."/>
            <person name="Lunden K."/>
            <person name="Morin E."/>
            <person name="Murat C."/>
            <person name="Park J."/>
            <person name="Raffaello T."/>
            <person name="Rouze P."/>
            <person name="Salamov A."/>
            <person name="Schmutz J."/>
            <person name="Solheim H."/>
            <person name="Stahlberg J."/>
            <person name="Velez H."/>
            <person name="de Vries R.P."/>
            <person name="Wiebenga A."/>
            <person name="Woodward S."/>
            <person name="Yakovlev I."/>
            <person name="Garbelotto M."/>
            <person name="Martin F."/>
            <person name="Grigoriev I.V."/>
            <person name="Stenlid J."/>
        </authorList>
    </citation>
    <scope>NUCLEOTIDE SEQUENCE [LARGE SCALE GENOMIC DNA]</scope>
    <source>
        <strain evidence="2 3">TC 32-1</strain>
    </source>
</reference>
<feature type="compositionally biased region" description="Low complexity" evidence="1">
    <location>
        <begin position="461"/>
        <end position="475"/>
    </location>
</feature>
<dbReference type="OrthoDB" id="2563191at2759"/>
<dbReference type="GeneID" id="20666838"/>
<feature type="region of interest" description="Disordered" evidence="1">
    <location>
        <begin position="383"/>
        <end position="516"/>
    </location>
</feature>
<protein>
    <submittedName>
        <fullName evidence="2">Uncharacterized protein</fullName>
    </submittedName>
</protein>
<proteinExistence type="predicted"/>
<feature type="compositionally biased region" description="Basic and acidic residues" evidence="1">
    <location>
        <begin position="437"/>
        <end position="453"/>
    </location>
</feature>
<dbReference type="KEGG" id="hir:HETIRDRAFT_123713"/>
<dbReference type="STRING" id="747525.W4KFC7"/>
<feature type="compositionally biased region" description="Basic and acidic residues" evidence="1">
    <location>
        <begin position="627"/>
        <end position="636"/>
    </location>
</feature>
<name>W4KFC7_HETIT</name>
<sequence>MAEYACKCLNVRMRAQPAQGSPPEVDVNEFQPIYAGDSGVNIVHNQLALRSRTHAKPEPQSKEPMLRRYMSLTCLICDMLVYRVVQLFPPDVESTDGPVLPTEDWVEQETLKSSTGWFEISKACLVSSVTSPSLPTARTSLPPLPPLLSPAPFTPSHVVFRHLASLASERSNQIRQSAEEHLTSVINAKVIEIEAEEGMLRSQVQALWVRFRSKVSQLEEERKEKFRLRSTQTNNASWSRGSATSDSTQATPISVQDFVVSGPPLRALSSSSGGRAPSALSASLAGFSFHHPRAEQSDGSSSLSSSSSRTLAERSLRRVPSPSRSPRLMQSRRSNSLDHNGGESRSYGPFRRNLNEDKDIATSFKYVTDIESEMARVVATRHERNGMASGPTPPEKAPPSHVDQHRPIASQTVLSPKAENTTDAAQGSSKSRGKRKVTFDIKPDVPNIEDARRHTPRRSISGSGLPQSLSLLRPSSLPPPSNLRALPQPGAPASPNRGSPEPHSAFTSSGLPSIEQPLSPREAELSRLVAAGTPSHRSAWKRDSKAWQLFVNKVTPNADDDDDNRSLNGVPASQSNGVLYDQEDEDWSQSIAKSLPVFIGLNGRVNGTSSRTVEASNGSSAAIRRASYAERDRGRSMDPGALDFEAADDDDESDADNMDNMTQVGNRGRRQALKILQARSELPAEGMWRSLAT</sequence>
<feature type="region of interest" description="Disordered" evidence="1">
    <location>
        <begin position="222"/>
        <end position="250"/>
    </location>
</feature>
<evidence type="ECO:0000313" key="2">
    <source>
        <dbReference type="EMBL" id="ETW84015.1"/>
    </source>
</evidence>
<keyword evidence="3" id="KW-1185">Reference proteome</keyword>
<evidence type="ECO:0000313" key="3">
    <source>
        <dbReference type="Proteomes" id="UP000030671"/>
    </source>
</evidence>
<accession>W4KFC7</accession>
<dbReference type="AlphaFoldDB" id="W4KFC7"/>
<feature type="compositionally biased region" description="Low complexity" evidence="1">
    <location>
        <begin position="318"/>
        <end position="328"/>
    </location>
</feature>